<proteinExistence type="predicted"/>
<feature type="transmembrane region" description="Helical" evidence="1">
    <location>
        <begin position="20"/>
        <end position="38"/>
    </location>
</feature>
<organism evidence="2 3">
    <name type="scientific">Candidatus Methanoperedens nitratireducens</name>
    <dbReference type="NCBI Taxonomy" id="1392998"/>
    <lineage>
        <taxon>Archaea</taxon>
        <taxon>Methanobacteriati</taxon>
        <taxon>Methanobacteriota</taxon>
        <taxon>Stenosarchaea group</taxon>
        <taxon>Methanomicrobia</taxon>
        <taxon>Methanosarcinales</taxon>
        <taxon>ANME-2 cluster</taxon>
        <taxon>Candidatus Methanoperedentaceae</taxon>
        <taxon>Candidatus Methanoperedens</taxon>
    </lineage>
</organism>
<dbReference type="Proteomes" id="UP000050360">
    <property type="component" value="Unassembled WGS sequence"/>
</dbReference>
<evidence type="ECO:0000313" key="3">
    <source>
        <dbReference type="Proteomes" id="UP000050360"/>
    </source>
</evidence>
<keyword evidence="1" id="KW-0472">Membrane</keyword>
<evidence type="ECO:0000256" key="1">
    <source>
        <dbReference type="SAM" id="Phobius"/>
    </source>
</evidence>
<comment type="caution">
    <text evidence="2">The sequence shown here is derived from an EMBL/GenBank/DDBJ whole genome shotgun (WGS) entry which is preliminary data.</text>
</comment>
<sequence>MVEMREEMEEDVQLPGWMRALAIIVGIITIIAAVVAIINPLIALRTLVILFSVSLLFIGIDRLATGISGKPYRLVAHRRARAATA</sequence>
<name>A0A0P8C7J5_9EURY</name>
<keyword evidence="1" id="KW-1133">Transmembrane helix</keyword>
<dbReference type="AlphaFoldDB" id="A0A0P8C7J5"/>
<dbReference type="Pfam" id="PF03729">
    <property type="entry name" value="DUF308"/>
    <property type="match status" value="1"/>
</dbReference>
<protein>
    <submittedName>
        <fullName evidence="2">Uncharacterized protein</fullName>
    </submittedName>
</protein>
<accession>A0A0P8C7J5</accession>
<evidence type="ECO:0000313" key="2">
    <source>
        <dbReference type="EMBL" id="KPQ42747.1"/>
    </source>
</evidence>
<dbReference type="InterPro" id="IPR005325">
    <property type="entry name" value="DUF308_memb"/>
</dbReference>
<feature type="transmembrane region" description="Helical" evidence="1">
    <location>
        <begin position="44"/>
        <end position="64"/>
    </location>
</feature>
<keyword evidence="1" id="KW-0812">Transmembrane</keyword>
<reference evidence="2 3" key="1">
    <citation type="submission" date="2015-09" db="EMBL/GenBank/DDBJ databases">
        <title>A metagenomics-based metabolic model of nitrate-dependent anaerobic oxidation of methane by Methanoperedens-like archaea.</title>
        <authorList>
            <person name="Arshad A."/>
            <person name="Speth D.R."/>
            <person name="De Graaf R.M."/>
            <person name="Op Den Camp H.J."/>
            <person name="Jetten M.S."/>
            <person name="Welte C.U."/>
        </authorList>
    </citation>
    <scope>NUCLEOTIDE SEQUENCE [LARGE SCALE GENOMIC DNA]</scope>
</reference>
<dbReference type="EMBL" id="LKCM01000206">
    <property type="protein sequence ID" value="KPQ42747.1"/>
    <property type="molecule type" value="Genomic_DNA"/>
</dbReference>
<gene>
    <name evidence="2" type="ORF">MPEBLZ_02694</name>
</gene>